<dbReference type="InterPro" id="IPR001647">
    <property type="entry name" value="HTH_TetR"/>
</dbReference>
<protein>
    <submittedName>
        <fullName evidence="6">DNA-binding transcriptional regulator, AcrR family</fullName>
    </submittedName>
</protein>
<keyword evidence="3" id="KW-0804">Transcription</keyword>
<sequence length="210" mass="25065">METKDRILEGAWQLFLTYGIRNVSMDEIAKHIGMSKKTIYQYFSDKDDLVYQLMQIGMSEQTKQMQEIAESSENVIEELYRIMIKTKEMFSQMNPLLLFEMKKYHPKAWEVFSQCKDREMKEHFIQTLRKGINQGMFRSNIDVEILARVRMEVVQLIFDPKVFPPAQFNFWEVNEQIFEHFLYGIITLKGLTLLNQYKKQNQETIASAQY</sequence>
<evidence type="ECO:0000256" key="3">
    <source>
        <dbReference type="ARBA" id="ARBA00023163"/>
    </source>
</evidence>
<dbReference type="Proteomes" id="UP000199513">
    <property type="component" value="Unassembled WGS sequence"/>
</dbReference>
<dbReference type="InterPro" id="IPR050624">
    <property type="entry name" value="HTH-type_Tx_Regulator"/>
</dbReference>
<gene>
    <name evidence="6" type="ORF">SAMN04488541_101120</name>
</gene>
<evidence type="ECO:0000256" key="2">
    <source>
        <dbReference type="ARBA" id="ARBA00023125"/>
    </source>
</evidence>
<reference evidence="7" key="1">
    <citation type="submission" date="2016-10" db="EMBL/GenBank/DDBJ databases">
        <authorList>
            <person name="Varghese N."/>
            <person name="Submissions S."/>
        </authorList>
    </citation>
    <scope>NUCLEOTIDE SEQUENCE [LARGE SCALE GENOMIC DNA]</scope>
    <source>
        <strain>GEY</strain>
        <strain evidence="7">DSM 9560</strain>
    </source>
</reference>
<dbReference type="Gene3D" id="1.10.357.10">
    <property type="entry name" value="Tetracycline Repressor, domain 2"/>
    <property type="match status" value="1"/>
</dbReference>
<dbReference type="AlphaFoldDB" id="A0A1I2EU53"/>
<evidence type="ECO:0000313" key="6">
    <source>
        <dbReference type="EMBL" id="SFE95988.1"/>
    </source>
</evidence>
<dbReference type="Pfam" id="PF00440">
    <property type="entry name" value="TetR_N"/>
    <property type="match status" value="1"/>
</dbReference>
<keyword evidence="7" id="KW-1185">Reference proteome</keyword>
<keyword evidence="1" id="KW-0805">Transcription regulation</keyword>
<dbReference type="RefSeq" id="WP_091542742.1">
    <property type="nucleotide sequence ID" value="NZ_FONY01000011.1"/>
</dbReference>
<dbReference type="PROSITE" id="PS50977">
    <property type="entry name" value="HTH_TETR_2"/>
    <property type="match status" value="1"/>
</dbReference>
<dbReference type="SUPFAM" id="SSF48498">
    <property type="entry name" value="Tetracyclin repressor-like, C-terminal domain"/>
    <property type="match status" value="1"/>
</dbReference>
<dbReference type="PANTHER" id="PTHR43479:SF11">
    <property type="entry name" value="ACREF_ENVCD OPERON REPRESSOR-RELATED"/>
    <property type="match status" value="1"/>
</dbReference>
<dbReference type="InterPro" id="IPR009057">
    <property type="entry name" value="Homeodomain-like_sf"/>
</dbReference>
<evidence type="ECO:0000256" key="1">
    <source>
        <dbReference type="ARBA" id="ARBA00023015"/>
    </source>
</evidence>
<dbReference type="Gene3D" id="1.10.10.60">
    <property type="entry name" value="Homeodomain-like"/>
    <property type="match status" value="1"/>
</dbReference>
<proteinExistence type="predicted"/>
<feature type="DNA-binding region" description="H-T-H motif" evidence="4">
    <location>
        <begin position="24"/>
        <end position="43"/>
    </location>
</feature>
<feature type="domain" description="HTH tetR-type" evidence="5">
    <location>
        <begin position="1"/>
        <end position="61"/>
    </location>
</feature>
<dbReference type="GO" id="GO:0003677">
    <property type="term" value="F:DNA binding"/>
    <property type="evidence" value="ECO:0007669"/>
    <property type="project" value="UniProtKB-UniRule"/>
</dbReference>
<dbReference type="STRING" id="1003.SAMN04488541_101120"/>
<dbReference type="PANTHER" id="PTHR43479">
    <property type="entry name" value="ACREF/ENVCD OPERON REPRESSOR-RELATED"/>
    <property type="match status" value="1"/>
</dbReference>
<accession>A0A1I2EU53</accession>
<evidence type="ECO:0000313" key="7">
    <source>
        <dbReference type="Proteomes" id="UP000199513"/>
    </source>
</evidence>
<evidence type="ECO:0000256" key="4">
    <source>
        <dbReference type="PROSITE-ProRule" id="PRU00335"/>
    </source>
</evidence>
<organism evidence="6 7">
    <name type="scientific">Thermoflexibacter ruber</name>
    <dbReference type="NCBI Taxonomy" id="1003"/>
    <lineage>
        <taxon>Bacteria</taxon>
        <taxon>Pseudomonadati</taxon>
        <taxon>Bacteroidota</taxon>
        <taxon>Cytophagia</taxon>
        <taxon>Cytophagales</taxon>
        <taxon>Thermoflexibacteraceae</taxon>
        <taxon>Thermoflexibacter</taxon>
    </lineage>
</organism>
<dbReference type="FunFam" id="1.10.10.60:FF:000141">
    <property type="entry name" value="TetR family transcriptional regulator"/>
    <property type="match status" value="1"/>
</dbReference>
<dbReference type="PRINTS" id="PR00455">
    <property type="entry name" value="HTHTETR"/>
</dbReference>
<dbReference type="InterPro" id="IPR036271">
    <property type="entry name" value="Tet_transcr_reg_TetR-rel_C_sf"/>
</dbReference>
<dbReference type="EMBL" id="FONY01000011">
    <property type="protein sequence ID" value="SFE95988.1"/>
    <property type="molecule type" value="Genomic_DNA"/>
</dbReference>
<dbReference type="SUPFAM" id="SSF46689">
    <property type="entry name" value="Homeodomain-like"/>
    <property type="match status" value="1"/>
</dbReference>
<keyword evidence="2 4" id="KW-0238">DNA-binding</keyword>
<name>A0A1I2EU53_9BACT</name>
<evidence type="ECO:0000259" key="5">
    <source>
        <dbReference type="PROSITE" id="PS50977"/>
    </source>
</evidence>
<dbReference type="OrthoDB" id="881297at2"/>